<dbReference type="EMBL" id="UZAN01056959">
    <property type="protein sequence ID" value="VDP91477.1"/>
    <property type="molecule type" value="Genomic_DNA"/>
</dbReference>
<dbReference type="AlphaFoldDB" id="A0A183B4S1"/>
<dbReference type="Gene3D" id="2.60.40.820">
    <property type="entry name" value="Transcription factor, T-box"/>
    <property type="match status" value="1"/>
</dbReference>
<dbReference type="GO" id="GO:0045893">
    <property type="term" value="P:positive regulation of DNA-templated transcription"/>
    <property type="evidence" value="ECO:0007669"/>
    <property type="project" value="InterPro"/>
</dbReference>
<proteinExistence type="predicted"/>
<feature type="region of interest" description="Disordered" evidence="6">
    <location>
        <begin position="273"/>
        <end position="293"/>
    </location>
</feature>
<evidence type="ECO:0000313" key="8">
    <source>
        <dbReference type="EMBL" id="VDP91477.1"/>
    </source>
</evidence>
<dbReference type="InterPro" id="IPR046360">
    <property type="entry name" value="T-box_DNA-bd"/>
</dbReference>
<evidence type="ECO:0000256" key="2">
    <source>
        <dbReference type="ARBA" id="ARBA00023125"/>
    </source>
</evidence>
<keyword evidence="3" id="KW-0804">Transcription</keyword>
<reference evidence="8 9" key="2">
    <citation type="submission" date="2018-11" db="EMBL/GenBank/DDBJ databases">
        <authorList>
            <consortium name="Pathogen Informatics"/>
        </authorList>
    </citation>
    <scope>NUCLEOTIDE SEQUENCE [LARGE SCALE GENOMIC DNA]</scope>
    <source>
        <strain evidence="8 9">Egypt</strain>
    </source>
</reference>
<evidence type="ECO:0000256" key="1">
    <source>
        <dbReference type="ARBA" id="ARBA00023015"/>
    </source>
</evidence>
<organism evidence="10">
    <name type="scientific">Echinostoma caproni</name>
    <dbReference type="NCBI Taxonomy" id="27848"/>
    <lineage>
        <taxon>Eukaryota</taxon>
        <taxon>Metazoa</taxon>
        <taxon>Spiralia</taxon>
        <taxon>Lophotrochozoa</taxon>
        <taxon>Platyhelminthes</taxon>
        <taxon>Trematoda</taxon>
        <taxon>Digenea</taxon>
        <taxon>Plagiorchiida</taxon>
        <taxon>Echinostomata</taxon>
        <taxon>Echinostomatoidea</taxon>
        <taxon>Echinostomatidae</taxon>
        <taxon>Echinostoma</taxon>
    </lineage>
</organism>
<reference evidence="10" key="1">
    <citation type="submission" date="2016-06" db="UniProtKB">
        <authorList>
            <consortium name="WormBaseParasite"/>
        </authorList>
    </citation>
    <scope>IDENTIFICATION</scope>
</reference>
<evidence type="ECO:0000256" key="4">
    <source>
        <dbReference type="ARBA" id="ARBA00023242"/>
    </source>
</evidence>
<name>A0A183B4S1_9TREM</name>
<dbReference type="SUPFAM" id="SSF49417">
    <property type="entry name" value="p53-like transcription factors"/>
    <property type="match status" value="1"/>
</dbReference>
<keyword evidence="9" id="KW-1185">Reference proteome</keyword>
<gene>
    <name evidence="8" type="ORF">ECPE_LOCUS14205</name>
</gene>
<keyword evidence="4 5" id="KW-0539">Nucleus</keyword>
<evidence type="ECO:0000256" key="6">
    <source>
        <dbReference type="SAM" id="MobiDB-lite"/>
    </source>
</evidence>
<feature type="domain" description="T-box" evidence="7">
    <location>
        <begin position="400"/>
        <end position="423"/>
    </location>
</feature>
<evidence type="ECO:0000313" key="9">
    <source>
        <dbReference type="Proteomes" id="UP000272942"/>
    </source>
</evidence>
<feature type="compositionally biased region" description="Polar residues" evidence="6">
    <location>
        <begin position="175"/>
        <end position="199"/>
    </location>
</feature>
<feature type="region of interest" description="Disordered" evidence="6">
    <location>
        <begin position="162"/>
        <end position="241"/>
    </location>
</feature>
<evidence type="ECO:0000256" key="5">
    <source>
        <dbReference type="PROSITE-ProRule" id="PRU00201"/>
    </source>
</evidence>
<protein>
    <submittedName>
        <fullName evidence="10">T-box domain-containing protein</fullName>
    </submittedName>
</protein>
<dbReference type="InterPro" id="IPR036960">
    <property type="entry name" value="T-box_sf"/>
</dbReference>
<comment type="caution">
    <text evidence="5">Lacks conserved residue(s) required for the propagation of feature annotation.</text>
</comment>
<comment type="subcellular location">
    <subcellularLocation>
        <location evidence="5">Nucleus</location>
    </subcellularLocation>
</comment>
<evidence type="ECO:0000313" key="10">
    <source>
        <dbReference type="WBParaSite" id="ECPE_0001424601-mRNA-1"/>
    </source>
</evidence>
<dbReference type="GO" id="GO:0003677">
    <property type="term" value="F:DNA binding"/>
    <property type="evidence" value="ECO:0007669"/>
    <property type="project" value="UniProtKB-UniRule"/>
</dbReference>
<dbReference type="OrthoDB" id="7442607at2759"/>
<evidence type="ECO:0000256" key="3">
    <source>
        <dbReference type="ARBA" id="ARBA00023163"/>
    </source>
</evidence>
<dbReference type="InterPro" id="IPR008967">
    <property type="entry name" value="p53-like_TF_DNA-bd_sf"/>
</dbReference>
<dbReference type="Proteomes" id="UP000272942">
    <property type="component" value="Unassembled WGS sequence"/>
</dbReference>
<keyword evidence="2 5" id="KW-0238">DNA-binding</keyword>
<dbReference type="PROSITE" id="PS50252">
    <property type="entry name" value="TBOX_3"/>
    <property type="match status" value="1"/>
</dbReference>
<accession>A0A183B4S1</accession>
<sequence length="423" mass="43952">MAFNLPVSPHATASMLNRPHPLLLSGKSHLDSLNIAPQLGSFSSPSTATTSTGLSFPPYLSCAHSDSNSSALVSRLSSPGLLYPKANGRGYTPSVPAPVPPFVTSSSSSNLNSMPGACWDKTSPMFSASSLCTNGTAPYGQSNTSPSDMHVSRTLRTLTELSASQDNRHSDGSVKLTSPNGQSTSRFRSTISVPSSVSETLDPGSHGQSQFGDKLLDSSKSAFRPHTRTPSPVSQSRDTKPFAASPNVAMAAMAAALAATGLRFPPHPGLSSSALPIPSLPGNNGTVPTTTGGNHIPEFSALMAAAVAAAASAINSPTCTLSAHRNTPHTDSCCVPGAPTSSTISSSSTSSLVSIISQPMDELTHLSDFKQASASYMPTVPMQPESPDPMDADNRPKVELVDKYLWDKFHAQGTEMVITKSGR</sequence>
<evidence type="ECO:0000259" key="7">
    <source>
        <dbReference type="PROSITE" id="PS50252"/>
    </source>
</evidence>
<dbReference type="GO" id="GO:0003700">
    <property type="term" value="F:DNA-binding transcription factor activity"/>
    <property type="evidence" value="ECO:0007669"/>
    <property type="project" value="InterPro"/>
</dbReference>
<dbReference type="WBParaSite" id="ECPE_0001424601-mRNA-1">
    <property type="protein sequence ID" value="ECPE_0001424601-mRNA-1"/>
    <property type="gene ID" value="ECPE_0001424601"/>
</dbReference>
<dbReference type="GO" id="GO:0005634">
    <property type="term" value="C:nucleus"/>
    <property type="evidence" value="ECO:0007669"/>
    <property type="project" value="UniProtKB-SubCell"/>
</dbReference>
<keyword evidence="1" id="KW-0805">Transcription regulation</keyword>